<proteinExistence type="predicted"/>
<reference evidence="2 3" key="1">
    <citation type="submission" date="2005-09" db="EMBL/GenBank/DDBJ databases">
        <authorList>
            <person name="Woods D.E."/>
            <person name="Nierman W.C."/>
        </authorList>
    </citation>
    <scope>NUCLEOTIDE SEQUENCE [LARGE SCALE GENOMIC DNA]</scope>
    <source>
        <strain evidence="2 3">1710b</strain>
    </source>
</reference>
<evidence type="ECO:0000313" key="3">
    <source>
        <dbReference type="Proteomes" id="UP000002700"/>
    </source>
</evidence>
<feature type="compositionally biased region" description="Basic and acidic residues" evidence="1">
    <location>
        <begin position="185"/>
        <end position="222"/>
    </location>
</feature>
<dbReference type="AlphaFoldDB" id="Q3JTW3"/>
<dbReference type="KEGG" id="bpm:BURPS1710b_1586"/>
<evidence type="ECO:0000256" key="1">
    <source>
        <dbReference type="SAM" id="MobiDB-lite"/>
    </source>
</evidence>
<dbReference type="HOGENOM" id="CLU_1154696_0_0_4"/>
<dbReference type="Proteomes" id="UP000002700">
    <property type="component" value="Chromosome I"/>
</dbReference>
<feature type="region of interest" description="Disordered" evidence="1">
    <location>
        <begin position="185"/>
        <end position="240"/>
    </location>
</feature>
<organism evidence="2 3">
    <name type="scientific">Burkholderia pseudomallei (strain 1710b)</name>
    <dbReference type="NCBI Taxonomy" id="320372"/>
    <lineage>
        <taxon>Bacteria</taxon>
        <taxon>Pseudomonadati</taxon>
        <taxon>Pseudomonadota</taxon>
        <taxon>Betaproteobacteria</taxon>
        <taxon>Burkholderiales</taxon>
        <taxon>Burkholderiaceae</taxon>
        <taxon>Burkholderia</taxon>
        <taxon>pseudomallei group</taxon>
    </lineage>
</organism>
<gene>
    <name evidence="2" type="ordered locus">BURPS1710b_1586</name>
</gene>
<dbReference type="EMBL" id="CP000124">
    <property type="protein sequence ID" value="ABA47977.1"/>
    <property type="molecule type" value="Genomic_DNA"/>
</dbReference>
<protein>
    <submittedName>
        <fullName evidence="2">Uncharacterized protein</fullName>
    </submittedName>
</protein>
<sequence>MCRTSGASAAGARELIHALRDVGRDGPAAALGTVPVAPVAAIGRPREDRGELLGERARRIEHRVHRARLREVLEPRREHRGRSRLLPQHVDGQLRHARDRLQIHHLRLRARQRDERAGGERRRDERARRRVPVQQPDRRMTERVRVQQALREMREAFVQAEQFVALAHPLAVAVDEHENRRLAAAPDRREHALGERERAVDAERRAMRDTDHVERAPREHAVPGKQAGGVGRDVVPGRKQ</sequence>
<feature type="region of interest" description="Disordered" evidence="1">
    <location>
        <begin position="109"/>
        <end position="140"/>
    </location>
</feature>
<evidence type="ECO:0000313" key="2">
    <source>
        <dbReference type="EMBL" id="ABA47977.1"/>
    </source>
</evidence>
<dbReference type="EnsemblBacteria" id="ABA47977">
    <property type="protein sequence ID" value="ABA47977"/>
    <property type="gene ID" value="BURPS1710b_1586"/>
</dbReference>
<feature type="compositionally biased region" description="Basic and acidic residues" evidence="1">
    <location>
        <begin position="111"/>
        <end position="127"/>
    </location>
</feature>
<accession>Q3JTW3</accession>
<name>Q3JTW3_BURP1</name>